<keyword evidence="3" id="KW-1185">Reference proteome</keyword>
<dbReference type="EMBL" id="SZUA01000003">
    <property type="protein sequence ID" value="TKR29463.1"/>
    <property type="molecule type" value="Genomic_DNA"/>
</dbReference>
<protein>
    <submittedName>
        <fullName evidence="2">Aminotransferase class I and II</fullName>
    </submittedName>
</protein>
<keyword evidence="2" id="KW-0808">Transferase</keyword>
<evidence type="ECO:0000313" key="2">
    <source>
        <dbReference type="EMBL" id="TKR29463.1"/>
    </source>
</evidence>
<dbReference type="Proteomes" id="UP000308707">
    <property type="component" value="Unassembled WGS sequence"/>
</dbReference>
<name>A0A4V6XUR5_9GAMM</name>
<dbReference type="AlphaFoldDB" id="A0A4V6XUR5"/>
<evidence type="ECO:0000313" key="3">
    <source>
        <dbReference type="Proteomes" id="UP000308707"/>
    </source>
</evidence>
<gene>
    <name evidence="2" type="ORF">FCE95_15060</name>
</gene>
<keyword evidence="2" id="KW-0032">Aminotransferase</keyword>
<organism evidence="2 3">
    <name type="scientific">Luteimonas gilva</name>
    <dbReference type="NCBI Taxonomy" id="2572684"/>
    <lineage>
        <taxon>Bacteria</taxon>
        <taxon>Pseudomonadati</taxon>
        <taxon>Pseudomonadota</taxon>
        <taxon>Gammaproteobacteria</taxon>
        <taxon>Lysobacterales</taxon>
        <taxon>Lysobacteraceae</taxon>
        <taxon>Luteimonas</taxon>
    </lineage>
</organism>
<feature type="domain" description="HipA-like kinase" evidence="1">
    <location>
        <begin position="14"/>
        <end position="231"/>
    </location>
</feature>
<dbReference type="InterPro" id="IPR046748">
    <property type="entry name" value="HipA_2"/>
</dbReference>
<dbReference type="RefSeq" id="WP_137267865.1">
    <property type="nucleotide sequence ID" value="NZ_SZUA01000003.1"/>
</dbReference>
<proteinExistence type="predicted"/>
<sequence length="257" mass="27903">MQPRTVAATRYVTPLREGGSMPAVVEADDEGLYVLKFRGAGQGARALVAEWVAGEIGRALGLPVPEIVFIDLDPELARTEPDPEIQDLIRASAGLNLALDYLPGAVAFDPVAEKPDADLASRVVWFDAFVSNVDRTPRNTNLLIWHRKLALIDHGAALYFHHGWDGGAANAGNAFPLIKDHVLLPWATRIAENDAALAAKLDETKLAAIIASLPDLWLQGPDAFADPAAQRAAYLGYLTKRLAERERFVEEAIRARA</sequence>
<accession>A0A4V6XUR5</accession>
<dbReference type="OrthoDB" id="9786330at2"/>
<evidence type="ECO:0000259" key="1">
    <source>
        <dbReference type="Pfam" id="PF20613"/>
    </source>
</evidence>
<comment type="caution">
    <text evidence="2">The sequence shown here is derived from an EMBL/GenBank/DDBJ whole genome shotgun (WGS) entry which is preliminary data.</text>
</comment>
<dbReference type="GO" id="GO:0008483">
    <property type="term" value="F:transaminase activity"/>
    <property type="evidence" value="ECO:0007669"/>
    <property type="project" value="UniProtKB-KW"/>
</dbReference>
<dbReference type="Pfam" id="PF20613">
    <property type="entry name" value="HipA_2"/>
    <property type="match status" value="1"/>
</dbReference>
<reference evidence="2 3" key="1">
    <citation type="submission" date="2019-04" db="EMBL/GenBank/DDBJ databases">
        <title>Reference strain of H23.</title>
        <authorList>
            <person name="Luo X."/>
        </authorList>
    </citation>
    <scope>NUCLEOTIDE SEQUENCE [LARGE SCALE GENOMIC DNA]</scope>
    <source>
        <strain evidence="2 3">H23</strain>
    </source>
</reference>